<proteinExistence type="predicted"/>
<dbReference type="PANTHER" id="PTHR10621:SF61">
    <property type="entry name" value="UBIQUITIN FAMILY PROTEIN"/>
    <property type="match status" value="1"/>
</dbReference>
<dbReference type="InterPro" id="IPR029071">
    <property type="entry name" value="Ubiquitin-like_domsf"/>
</dbReference>
<feature type="compositionally biased region" description="Acidic residues" evidence="1">
    <location>
        <begin position="80"/>
        <end position="92"/>
    </location>
</feature>
<dbReference type="SMART" id="SM00213">
    <property type="entry name" value="UBQ"/>
    <property type="match status" value="1"/>
</dbReference>
<dbReference type="Proteomes" id="UP000826271">
    <property type="component" value="Unassembled WGS sequence"/>
</dbReference>
<gene>
    <name evidence="3" type="ORF">BUALT_Bualt01G0033700</name>
</gene>
<dbReference type="Pfam" id="PF00240">
    <property type="entry name" value="ubiquitin"/>
    <property type="match status" value="1"/>
</dbReference>
<feature type="compositionally biased region" description="Acidic residues" evidence="1">
    <location>
        <begin position="107"/>
        <end position="123"/>
    </location>
</feature>
<dbReference type="PANTHER" id="PTHR10621">
    <property type="entry name" value="UV EXCISION REPAIR PROTEIN RAD23"/>
    <property type="match status" value="1"/>
</dbReference>
<dbReference type="GO" id="GO:0005829">
    <property type="term" value="C:cytosol"/>
    <property type="evidence" value="ECO:0007669"/>
    <property type="project" value="TreeGrafter"/>
</dbReference>
<dbReference type="AlphaFoldDB" id="A0AAV6YB38"/>
<evidence type="ECO:0000259" key="2">
    <source>
        <dbReference type="PROSITE" id="PS50053"/>
    </source>
</evidence>
<dbReference type="GO" id="GO:0043130">
    <property type="term" value="F:ubiquitin binding"/>
    <property type="evidence" value="ECO:0007669"/>
    <property type="project" value="TreeGrafter"/>
</dbReference>
<dbReference type="GO" id="GO:0005654">
    <property type="term" value="C:nucleoplasm"/>
    <property type="evidence" value="ECO:0007669"/>
    <property type="project" value="TreeGrafter"/>
</dbReference>
<dbReference type="Gene3D" id="3.10.20.90">
    <property type="entry name" value="Phosphatidylinositol 3-kinase Catalytic Subunit, Chain A, domain 1"/>
    <property type="match status" value="1"/>
</dbReference>
<feature type="region of interest" description="Disordered" evidence="1">
    <location>
        <begin position="78"/>
        <end position="130"/>
    </location>
</feature>
<dbReference type="GO" id="GO:0043161">
    <property type="term" value="P:proteasome-mediated ubiquitin-dependent protein catabolic process"/>
    <property type="evidence" value="ECO:0007669"/>
    <property type="project" value="TreeGrafter"/>
</dbReference>
<name>A0AAV6YB38_9LAMI</name>
<feature type="domain" description="Ubiquitin-like" evidence="2">
    <location>
        <begin position="1"/>
        <end position="75"/>
    </location>
</feature>
<organism evidence="3 4">
    <name type="scientific">Buddleja alternifolia</name>
    <dbReference type="NCBI Taxonomy" id="168488"/>
    <lineage>
        <taxon>Eukaryota</taxon>
        <taxon>Viridiplantae</taxon>
        <taxon>Streptophyta</taxon>
        <taxon>Embryophyta</taxon>
        <taxon>Tracheophyta</taxon>
        <taxon>Spermatophyta</taxon>
        <taxon>Magnoliopsida</taxon>
        <taxon>eudicotyledons</taxon>
        <taxon>Gunneridae</taxon>
        <taxon>Pentapetalae</taxon>
        <taxon>asterids</taxon>
        <taxon>lamiids</taxon>
        <taxon>Lamiales</taxon>
        <taxon>Scrophulariaceae</taxon>
        <taxon>Buddlejeae</taxon>
        <taxon>Buddleja</taxon>
    </lineage>
</organism>
<comment type="caution">
    <text evidence="3">The sequence shown here is derived from an EMBL/GenBank/DDBJ whole genome shotgun (WGS) entry which is preliminary data.</text>
</comment>
<dbReference type="EMBL" id="WHWC01000001">
    <property type="protein sequence ID" value="KAG8389959.1"/>
    <property type="molecule type" value="Genomic_DNA"/>
</dbReference>
<protein>
    <recommendedName>
        <fullName evidence="2">Ubiquitin-like domain-containing protein</fullName>
    </recommendedName>
</protein>
<keyword evidence="4" id="KW-1185">Reference proteome</keyword>
<dbReference type="SUPFAM" id="SSF54236">
    <property type="entry name" value="Ubiquitin-like"/>
    <property type="match status" value="1"/>
</dbReference>
<sequence>MKLVIEILTGSLFYVEVGEDATVANLKKQIGDQENLPTDRLILMLDAADQQRYLLVNDETSVKDYGVKDSSHIYLFFEPLNDEPGPESDDSNEPPNEHYDVISISSDMEDADPSSDKEEDVDPGSDKKDK</sequence>
<accession>A0AAV6YB38</accession>
<dbReference type="CDD" id="cd17039">
    <property type="entry name" value="Ubl_ubiquitin_like"/>
    <property type="match status" value="1"/>
</dbReference>
<dbReference type="GO" id="GO:0070628">
    <property type="term" value="F:proteasome binding"/>
    <property type="evidence" value="ECO:0007669"/>
    <property type="project" value="TreeGrafter"/>
</dbReference>
<evidence type="ECO:0000313" key="3">
    <source>
        <dbReference type="EMBL" id="KAG8389959.1"/>
    </source>
</evidence>
<evidence type="ECO:0000256" key="1">
    <source>
        <dbReference type="SAM" id="MobiDB-lite"/>
    </source>
</evidence>
<evidence type="ECO:0000313" key="4">
    <source>
        <dbReference type="Proteomes" id="UP000826271"/>
    </source>
</evidence>
<dbReference type="GO" id="GO:0031593">
    <property type="term" value="F:polyubiquitin modification-dependent protein binding"/>
    <property type="evidence" value="ECO:0007669"/>
    <property type="project" value="TreeGrafter"/>
</dbReference>
<dbReference type="PROSITE" id="PS50053">
    <property type="entry name" value="UBIQUITIN_2"/>
    <property type="match status" value="1"/>
</dbReference>
<dbReference type="InterPro" id="IPR000626">
    <property type="entry name" value="Ubiquitin-like_dom"/>
</dbReference>
<reference evidence="3" key="1">
    <citation type="submission" date="2019-10" db="EMBL/GenBank/DDBJ databases">
        <authorList>
            <person name="Zhang R."/>
            <person name="Pan Y."/>
            <person name="Wang J."/>
            <person name="Ma R."/>
            <person name="Yu S."/>
        </authorList>
    </citation>
    <scope>NUCLEOTIDE SEQUENCE</scope>
    <source>
        <strain evidence="3">LA-IB0</strain>
        <tissue evidence="3">Leaf</tissue>
    </source>
</reference>